<dbReference type="EMBL" id="KN847339">
    <property type="protein sequence ID" value="KIW39601.1"/>
    <property type="molecule type" value="Genomic_DNA"/>
</dbReference>
<evidence type="ECO:0000313" key="2">
    <source>
        <dbReference type="EMBL" id="KIW39601.1"/>
    </source>
</evidence>
<dbReference type="Gene3D" id="3.30.429.10">
    <property type="entry name" value="Macrophage Migration Inhibitory Factor"/>
    <property type="match status" value="1"/>
</dbReference>
<organism evidence="2 3">
    <name type="scientific">Exophiala oligosperma</name>
    <dbReference type="NCBI Taxonomy" id="215243"/>
    <lineage>
        <taxon>Eukaryota</taxon>
        <taxon>Fungi</taxon>
        <taxon>Dikarya</taxon>
        <taxon>Ascomycota</taxon>
        <taxon>Pezizomycotina</taxon>
        <taxon>Eurotiomycetes</taxon>
        <taxon>Chaetothyriomycetidae</taxon>
        <taxon>Chaetothyriales</taxon>
        <taxon>Herpotrichiellaceae</taxon>
        <taxon>Exophiala</taxon>
    </lineage>
</organism>
<feature type="domain" description="Tautomerase cis-CaaD-like" evidence="1">
    <location>
        <begin position="1"/>
        <end position="144"/>
    </location>
</feature>
<dbReference type="RefSeq" id="XP_016259817.1">
    <property type="nucleotide sequence ID" value="XM_016409509.1"/>
</dbReference>
<accession>A0A0D2AHK1</accession>
<dbReference type="InterPro" id="IPR014347">
    <property type="entry name" value="Tautomerase/MIF_sf"/>
</dbReference>
<dbReference type="OrthoDB" id="336088at2759"/>
<gene>
    <name evidence="2" type="ORF">PV06_08199</name>
</gene>
<protein>
    <recommendedName>
        <fullName evidence="1">Tautomerase cis-CaaD-like domain-containing protein</fullName>
    </recommendedName>
</protein>
<proteinExistence type="predicted"/>
<keyword evidence="3" id="KW-1185">Reference proteome</keyword>
<dbReference type="SUPFAM" id="SSF55331">
    <property type="entry name" value="Tautomerase/MIF"/>
    <property type="match status" value="1"/>
</dbReference>
<reference evidence="2 3" key="1">
    <citation type="submission" date="2015-01" db="EMBL/GenBank/DDBJ databases">
        <title>The Genome Sequence of Exophiala oligosperma CBS72588.</title>
        <authorList>
            <consortium name="The Broad Institute Genomics Platform"/>
            <person name="Cuomo C."/>
            <person name="de Hoog S."/>
            <person name="Gorbushina A."/>
            <person name="Stielow B."/>
            <person name="Teixiera M."/>
            <person name="Abouelleil A."/>
            <person name="Chapman S.B."/>
            <person name="Priest M."/>
            <person name="Young S.K."/>
            <person name="Wortman J."/>
            <person name="Nusbaum C."/>
            <person name="Birren B."/>
        </authorList>
    </citation>
    <scope>NUCLEOTIDE SEQUENCE [LARGE SCALE GENOMIC DNA]</scope>
    <source>
        <strain evidence="2 3">CBS 72588</strain>
    </source>
</reference>
<dbReference type="InterPro" id="IPR028116">
    <property type="entry name" value="Cis-CaaD-like"/>
</dbReference>
<dbReference type="VEuPathDB" id="FungiDB:PV06_08199"/>
<dbReference type="HOGENOM" id="CLU_088298_1_0_1"/>
<evidence type="ECO:0000259" key="1">
    <source>
        <dbReference type="Pfam" id="PF14832"/>
    </source>
</evidence>
<dbReference type="AlphaFoldDB" id="A0A0D2AHK1"/>
<name>A0A0D2AHK1_9EURO</name>
<evidence type="ECO:0000313" key="3">
    <source>
        <dbReference type="Proteomes" id="UP000053342"/>
    </source>
</evidence>
<dbReference type="GeneID" id="27360273"/>
<dbReference type="Proteomes" id="UP000053342">
    <property type="component" value="Unassembled WGS sequence"/>
</dbReference>
<sequence>MPLYRFELGSKLESTQMSQLAEEITEWHARAFTIPAMAISCHFQDVSDDHTFAGGKPKKGNRLVIHQRTANQNVPMEQLEAHAQAVISLWRKAVFGDRELSLAEEQAHSNALHGIYMVNSIGLAYEYGVFLPMTGTYTEWVVRNEALIHELACKRIPEFQSLVLEMDVQGKYKLGLGP</sequence>
<dbReference type="Pfam" id="PF14832">
    <property type="entry name" value="Tautomerase_3"/>
    <property type="match status" value="1"/>
</dbReference>